<dbReference type="GO" id="GO:0006334">
    <property type="term" value="P:nucleosome assembly"/>
    <property type="evidence" value="ECO:0007669"/>
    <property type="project" value="InterPro"/>
</dbReference>
<feature type="compositionally biased region" description="Basic and acidic residues" evidence="3">
    <location>
        <begin position="234"/>
        <end position="252"/>
    </location>
</feature>
<evidence type="ECO:0000256" key="2">
    <source>
        <dbReference type="RuleBase" id="RU003876"/>
    </source>
</evidence>
<reference evidence="4" key="1">
    <citation type="submission" date="2022-07" db="EMBL/GenBank/DDBJ databases">
        <title>Draft genome sequence of Zalerion maritima ATCC 34329, a (micro)plastics degrading marine fungus.</title>
        <authorList>
            <person name="Paco A."/>
            <person name="Goncalves M.F.M."/>
            <person name="Rocha-Santos T.A.P."/>
            <person name="Alves A."/>
        </authorList>
    </citation>
    <scope>NUCLEOTIDE SEQUENCE</scope>
    <source>
        <strain evidence="4">ATCC 34329</strain>
    </source>
</reference>
<organism evidence="4 5">
    <name type="scientific">Zalerion maritima</name>
    <dbReference type="NCBI Taxonomy" id="339359"/>
    <lineage>
        <taxon>Eukaryota</taxon>
        <taxon>Fungi</taxon>
        <taxon>Dikarya</taxon>
        <taxon>Ascomycota</taxon>
        <taxon>Pezizomycotina</taxon>
        <taxon>Sordariomycetes</taxon>
        <taxon>Lulworthiomycetidae</taxon>
        <taxon>Lulworthiales</taxon>
        <taxon>Lulworthiaceae</taxon>
        <taxon>Zalerion</taxon>
    </lineage>
</organism>
<evidence type="ECO:0000313" key="4">
    <source>
        <dbReference type="EMBL" id="KAJ2901676.1"/>
    </source>
</evidence>
<dbReference type="Pfam" id="PF00956">
    <property type="entry name" value="NAP"/>
    <property type="match status" value="1"/>
</dbReference>
<protein>
    <recommendedName>
        <fullName evidence="6">Nap family protein</fullName>
    </recommendedName>
</protein>
<dbReference type="EMBL" id="JAKWBI020000142">
    <property type="protein sequence ID" value="KAJ2901676.1"/>
    <property type="molecule type" value="Genomic_DNA"/>
</dbReference>
<proteinExistence type="inferred from homology"/>
<dbReference type="InterPro" id="IPR002164">
    <property type="entry name" value="NAP_family"/>
</dbReference>
<gene>
    <name evidence="4" type="ORF">MKZ38_001546</name>
</gene>
<keyword evidence="5" id="KW-1185">Reference proteome</keyword>
<feature type="compositionally biased region" description="Acidic residues" evidence="3">
    <location>
        <begin position="253"/>
        <end position="269"/>
    </location>
</feature>
<dbReference type="Proteomes" id="UP001201980">
    <property type="component" value="Unassembled WGS sequence"/>
</dbReference>
<evidence type="ECO:0000256" key="3">
    <source>
        <dbReference type="SAM" id="MobiDB-lite"/>
    </source>
</evidence>
<dbReference type="AlphaFoldDB" id="A0AAD5RRP2"/>
<comment type="caution">
    <text evidence="4">The sequence shown here is derived from an EMBL/GenBank/DDBJ whole genome shotgun (WGS) entry which is preliminary data.</text>
</comment>
<evidence type="ECO:0008006" key="6">
    <source>
        <dbReference type="Google" id="ProtNLM"/>
    </source>
</evidence>
<evidence type="ECO:0000313" key="5">
    <source>
        <dbReference type="Proteomes" id="UP001201980"/>
    </source>
</evidence>
<name>A0AAD5RRP2_9PEZI</name>
<dbReference type="Gene3D" id="3.30.1120.90">
    <property type="entry name" value="Nucleosome assembly protein"/>
    <property type="match status" value="1"/>
</dbReference>
<sequence>MAAALEDTPVTYEELADLERQFDDVETEIIRKQFELSRPLYQKRHKIVSQIPNFWPLVIEQAPPEIDEYIQPSDSAVLLNSLSSLDVSRFELEDAGSGEPRSFSVRLEFAENDYFEDKVIEKKFWHRKGPRNWSGLVSEPVEIKWKKGKDLTGGLLSLARKAWEEENAWAKDNPGKKQPKGLTETQEALRTSLENTGIGGISFFAWFGYIGSNISEEESKKEVERRIKARGENLVDGVEKADDSKGEDKGDDGGEDEEEEDDLEIFPDGEDLAICIAEDLWPSAVKYFTHAQEQDALSDDEFEESDEEMTESPTQAGAAERPSKKQRQD</sequence>
<feature type="compositionally biased region" description="Acidic residues" evidence="3">
    <location>
        <begin position="296"/>
        <end position="310"/>
    </location>
</feature>
<evidence type="ECO:0000256" key="1">
    <source>
        <dbReference type="ARBA" id="ARBA00009947"/>
    </source>
</evidence>
<dbReference type="PANTHER" id="PTHR11875">
    <property type="entry name" value="TESTIS-SPECIFIC Y-ENCODED PROTEIN"/>
    <property type="match status" value="1"/>
</dbReference>
<dbReference type="InterPro" id="IPR037231">
    <property type="entry name" value="NAP-like_sf"/>
</dbReference>
<accession>A0AAD5RRP2</accession>
<dbReference type="GO" id="GO:0005634">
    <property type="term" value="C:nucleus"/>
    <property type="evidence" value="ECO:0007669"/>
    <property type="project" value="InterPro"/>
</dbReference>
<comment type="similarity">
    <text evidence="1 2">Belongs to the nucleosome assembly protein (NAP) family.</text>
</comment>
<feature type="region of interest" description="Disordered" evidence="3">
    <location>
        <begin position="296"/>
        <end position="329"/>
    </location>
</feature>
<feature type="region of interest" description="Disordered" evidence="3">
    <location>
        <begin position="234"/>
        <end position="269"/>
    </location>
</feature>
<dbReference type="SUPFAM" id="SSF143113">
    <property type="entry name" value="NAP-like"/>
    <property type="match status" value="1"/>
</dbReference>